<name>A0A089LB40_PAEBO</name>
<keyword evidence="5 7" id="KW-1133">Transmembrane helix</keyword>
<dbReference type="CDD" id="cd06261">
    <property type="entry name" value="TM_PBP2"/>
    <property type="match status" value="1"/>
</dbReference>
<dbReference type="GO" id="GO:0005886">
    <property type="term" value="C:plasma membrane"/>
    <property type="evidence" value="ECO:0007669"/>
    <property type="project" value="UniProtKB-SubCell"/>
</dbReference>
<accession>A0A089LB40</accession>
<evidence type="ECO:0000256" key="3">
    <source>
        <dbReference type="ARBA" id="ARBA00022475"/>
    </source>
</evidence>
<evidence type="ECO:0000256" key="2">
    <source>
        <dbReference type="ARBA" id="ARBA00022448"/>
    </source>
</evidence>
<feature type="transmembrane region" description="Helical" evidence="7">
    <location>
        <begin position="184"/>
        <end position="204"/>
    </location>
</feature>
<feature type="transmembrane region" description="Helical" evidence="7">
    <location>
        <begin position="12"/>
        <end position="36"/>
    </location>
</feature>
<reference evidence="9" key="1">
    <citation type="submission" date="2014-08" db="EMBL/GenBank/DDBJ databases">
        <title>Comparative genomics of the Paenibacillus odorifer group.</title>
        <authorList>
            <person name="den Bakker H.C."/>
            <person name="Tsai Y.-C.Y.-C."/>
            <person name="Martin N."/>
            <person name="Korlach J."/>
            <person name="Wiedmann M."/>
        </authorList>
    </citation>
    <scope>NUCLEOTIDE SEQUENCE [LARGE SCALE GENOMIC DNA]</scope>
    <source>
        <strain evidence="9">DSM 13188</strain>
    </source>
</reference>
<feature type="transmembrane region" description="Helical" evidence="7">
    <location>
        <begin position="84"/>
        <end position="102"/>
    </location>
</feature>
<keyword evidence="3" id="KW-1003">Cell membrane</keyword>
<evidence type="ECO:0000313" key="10">
    <source>
        <dbReference type="Proteomes" id="UP000029518"/>
    </source>
</evidence>
<evidence type="ECO:0000256" key="4">
    <source>
        <dbReference type="ARBA" id="ARBA00022692"/>
    </source>
</evidence>
<evidence type="ECO:0000256" key="1">
    <source>
        <dbReference type="ARBA" id="ARBA00004651"/>
    </source>
</evidence>
<dbReference type="KEGG" id="pbd:PBOR_04910"/>
<proteinExistence type="inferred from homology"/>
<dbReference type="RefSeq" id="WP_042210699.1">
    <property type="nucleotide sequence ID" value="NZ_CP009285.1"/>
</dbReference>
<dbReference type="PANTHER" id="PTHR43227">
    <property type="entry name" value="BLL4140 PROTEIN"/>
    <property type="match status" value="1"/>
</dbReference>
<evidence type="ECO:0000259" key="8">
    <source>
        <dbReference type="PROSITE" id="PS50928"/>
    </source>
</evidence>
<keyword evidence="10" id="KW-1185">Reference proteome</keyword>
<evidence type="ECO:0000256" key="5">
    <source>
        <dbReference type="ARBA" id="ARBA00022989"/>
    </source>
</evidence>
<dbReference type="InterPro" id="IPR050809">
    <property type="entry name" value="UgpAE/MalFG_permease"/>
</dbReference>
<evidence type="ECO:0000256" key="6">
    <source>
        <dbReference type="ARBA" id="ARBA00023136"/>
    </source>
</evidence>
<comment type="similarity">
    <text evidence="7">Belongs to the binding-protein-dependent transport system permease family.</text>
</comment>
<dbReference type="Pfam" id="PF00528">
    <property type="entry name" value="BPD_transp_1"/>
    <property type="match status" value="1"/>
</dbReference>
<feature type="transmembrane region" description="Helical" evidence="7">
    <location>
        <begin position="114"/>
        <end position="136"/>
    </location>
</feature>
<dbReference type="OrthoDB" id="9788108at2"/>
<dbReference type="EMBL" id="CP009285">
    <property type="protein sequence ID" value="AIQ56348.1"/>
    <property type="molecule type" value="Genomic_DNA"/>
</dbReference>
<organism evidence="9 10">
    <name type="scientific">Paenibacillus borealis</name>
    <dbReference type="NCBI Taxonomy" id="160799"/>
    <lineage>
        <taxon>Bacteria</taxon>
        <taxon>Bacillati</taxon>
        <taxon>Bacillota</taxon>
        <taxon>Bacilli</taxon>
        <taxon>Bacillales</taxon>
        <taxon>Paenibacillaceae</taxon>
        <taxon>Paenibacillus</taxon>
    </lineage>
</organism>
<dbReference type="HOGENOM" id="CLU_016047_0_2_9"/>
<dbReference type="InterPro" id="IPR000515">
    <property type="entry name" value="MetI-like"/>
</dbReference>
<keyword evidence="6 7" id="KW-0472">Membrane</keyword>
<protein>
    <submittedName>
        <fullName evidence="9">ABC transporter permease</fullName>
    </submittedName>
</protein>
<sequence length="299" mass="33119">MRGSRLSLNHKRSWLGVAFITPWLLGFVFMFATPLIQSVKFSFSKLNVDPSGFTLEWVGWSNFNNALFVDATFNRVLTESVRDMVLNVPMILFFSLFSATLLNQKFRGRVLARAIFFLPVILASNAISAAEASGLINLVGDATAVNELGQSGSQYNVMAMVMILSDIGLPLSFVDYIVDAILRIYEIITSSGVQILIFLAALQSVPGAMYEVAKIEGATAYESFWKITFPLVSPLILTNVIYTIIDSFTGSKVTQMIFTTAFTTQNFGLSAAMSWIYTLIISIVLIVVGYFLSKRVHYN</sequence>
<feature type="domain" description="ABC transmembrane type-1" evidence="8">
    <location>
        <begin position="77"/>
        <end position="292"/>
    </location>
</feature>
<dbReference type="PANTHER" id="PTHR43227:SF3">
    <property type="entry name" value="BINDING-PROTEIN-DEPENDENT TRANSPORT SYSTEMS INNER MEMBRANE COMPONENT"/>
    <property type="match status" value="1"/>
</dbReference>
<dbReference type="GO" id="GO:0055085">
    <property type="term" value="P:transmembrane transport"/>
    <property type="evidence" value="ECO:0007669"/>
    <property type="project" value="InterPro"/>
</dbReference>
<dbReference type="Proteomes" id="UP000029518">
    <property type="component" value="Chromosome"/>
</dbReference>
<dbReference type="Gene3D" id="1.10.3720.10">
    <property type="entry name" value="MetI-like"/>
    <property type="match status" value="1"/>
</dbReference>
<feature type="transmembrane region" description="Helical" evidence="7">
    <location>
        <begin position="266"/>
        <end position="292"/>
    </location>
</feature>
<comment type="subcellular location">
    <subcellularLocation>
        <location evidence="1 7">Cell membrane</location>
        <topology evidence="1 7">Multi-pass membrane protein</topology>
    </subcellularLocation>
</comment>
<dbReference type="InterPro" id="IPR035906">
    <property type="entry name" value="MetI-like_sf"/>
</dbReference>
<feature type="transmembrane region" description="Helical" evidence="7">
    <location>
        <begin position="224"/>
        <end position="245"/>
    </location>
</feature>
<keyword evidence="2 7" id="KW-0813">Transport</keyword>
<evidence type="ECO:0000256" key="7">
    <source>
        <dbReference type="RuleBase" id="RU363032"/>
    </source>
</evidence>
<dbReference type="SUPFAM" id="SSF161098">
    <property type="entry name" value="MetI-like"/>
    <property type="match status" value="1"/>
</dbReference>
<evidence type="ECO:0000313" key="9">
    <source>
        <dbReference type="EMBL" id="AIQ56348.1"/>
    </source>
</evidence>
<dbReference type="PROSITE" id="PS50928">
    <property type="entry name" value="ABC_TM1"/>
    <property type="match status" value="1"/>
</dbReference>
<gene>
    <name evidence="9" type="ORF">PBOR_04910</name>
</gene>
<dbReference type="AlphaFoldDB" id="A0A089LB40"/>
<keyword evidence="4 7" id="KW-0812">Transmembrane</keyword>